<evidence type="ECO:0000256" key="1">
    <source>
        <dbReference type="SAM" id="Phobius"/>
    </source>
</evidence>
<name>A0A9W6HXD5_9ACTN</name>
<dbReference type="AlphaFoldDB" id="A0A9W6HXD5"/>
<evidence type="ECO:0000313" key="2">
    <source>
        <dbReference type="EMBL" id="GLK07130.1"/>
    </source>
</evidence>
<evidence type="ECO:0000313" key="3">
    <source>
        <dbReference type="Proteomes" id="UP001143474"/>
    </source>
</evidence>
<accession>A0A9W6HXD5</accession>
<organism evidence="2 3">
    <name type="scientific">Streptosporangium carneum</name>
    <dbReference type="NCBI Taxonomy" id="47481"/>
    <lineage>
        <taxon>Bacteria</taxon>
        <taxon>Bacillati</taxon>
        <taxon>Actinomycetota</taxon>
        <taxon>Actinomycetes</taxon>
        <taxon>Streptosporangiales</taxon>
        <taxon>Streptosporangiaceae</taxon>
        <taxon>Streptosporangium</taxon>
    </lineage>
</organism>
<keyword evidence="3" id="KW-1185">Reference proteome</keyword>
<protein>
    <submittedName>
        <fullName evidence="2">Uncharacterized protein</fullName>
    </submittedName>
</protein>
<sequence length="58" mass="6517">MTTFRRPARSFWRALARLVALSVLVGGTLGVVMWWLLASLGETLSRVMWSLPSLPFNP</sequence>
<keyword evidence="1" id="KW-1133">Transmembrane helix</keyword>
<dbReference type="Proteomes" id="UP001143474">
    <property type="component" value="Unassembled WGS sequence"/>
</dbReference>
<keyword evidence="1" id="KW-0812">Transmembrane</keyword>
<keyword evidence="1" id="KW-0472">Membrane</keyword>
<dbReference type="EMBL" id="BSEV01000001">
    <property type="protein sequence ID" value="GLK07130.1"/>
    <property type="molecule type" value="Genomic_DNA"/>
</dbReference>
<feature type="transmembrane region" description="Helical" evidence="1">
    <location>
        <begin position="14"/>
        <end position="37"/>
    </location>
</feature>
<reference evidence="2" key="1">
    <citation type="journal article" date="2014" name="Int. J. Syst. Evol. Microbiol.">
        <title>Complete genome sequence of Corynebacterium casei LMG S-19264T (=DSM 44701T), isolated from a smear-ripened cheese.</title>
        <authorList>
            <consortium name="US DOE Joint Genome Institute (JGI-PGF)"/>
            <person name="Walter F."/>
            <person name="Albersmeier A."/>
            <person name="Kalinowski J."/>
            <person name="Ruckert C."/>
        </authorList>
    </citation>
    <scope>NUCLEOTIDE SEQUENCE</scope>
    <source>
        <strain evidence="2">VKM Ac-2007</strain>
    </source>
</reference>
<comment type="caution">
    <text evidence="2">The sequence shown here is derived from an EMBL/GenBank/DDBJ whole genome shotgun (WGS) entry which is preliminary data.</text>
</comment>
<reference evidence="2" key="2">
    <citation type="submission" date="2023-01" db="EMBL/GenBank/DDBJ databases">
        <authorList>
            <person name="Sun Q."/>
            <person name="Evtushenko L."/>
        </authorList>
    </citation>
    <scope>NUCLEOTIDE SEQUENCE</scope>
    <source>
        <strain evidence="2">VKM Ac-2007</strain>
    </source>
</reference>
<proteinExistence type="predicted"/>
<gene>
    <name evidence="2" type="ORF">GCM10017600_05350</name>
</gene>
<dbReference type="RefSeq" id="WP_271215696.1">
    <property type="nucleotide sequence ID" value="NZ_BAAAVD010000006.1"/>
</dbReference>